<dbReference type="AlphaFoldDB" id="A0A1Q8QTJ6"/>
<comment type="caution">
    <text evidence="8">The sequence shown here is derived from an EMBL/GenBank/DDBJ whole genome shotgun (WGS) entry which is preliminary data.</text>
</comment>
<evidence type="ECO:0000256" key="3">
    <source>
        <dbReference type="ARBA" id="ARBA00022692"/>
    </source>
</evidence>
<evidence type="ECO:0000259" key="7">
    <source>
        <dbReference type="PROSITE" id="PS50850"/>
    </source>
</evidence>
<organism evidence="8 9">
    <name type="scientific">Desulfosporosinus metallidurans</name>
    <dbReference type="NCBI Taxonomy" id="1888891"/>
    <lineage>
        <taxon>Bacteria</taxon>
        <taxon>Bacillati</taxon>
        <taxon>Bacillota</taxon>
        <taxon>Clostridia</taxon>
        <taxon>Eubacteriales</taxon>
        <taxon>Desulfitobacteriaceae</taxon>
        <taxon>Desulfosporosinus</taxon>
    </lineage>
</organism>
<dbReference type="InterPro" id="IPR020846">
    <property type="entry name" value="MFS_dom"/>
</dbReference>
<proteinExistence type="predicted"/>
<feature type="transmembrane region" description="Helical" evidence="6">
    <location>
        <begin position="80"/>
        <end position="101"/>
    </location>
</feature>
<feature type="transmembrane region" description="Helical" evidence="6">
    <location>
        <begin position="207"/>
        <end position="226"/>
    </location>
</feature>
<comment type="subcellular location">
    <subcellularLocation>
        <location evidence="1">Cell membrane</location>
        <topology evidence="1">Multi-pass membrane protein</topology>
    </subcellularLocation>
</comment>
<dbReference type="PANTHER" id="PTHR23518">
    <property type="entry name" value="C-METHYLTRANSFERASE"/>
    <property type="match status" value="1"/>
</dbReference>
<reference evidence="8 9" key="1">
    <citation type="submission" date="2016-09" db="EMBL/GenBank/DDBJ databases">
        <title>Complete genome of Desulfosporosinus sp. OL.</title>
        <authorList>
            <person name="Mardanov A."/>
            <person name="Beletsky A."/>
            <person name="Panova A."/>
            <person name="Karnachuk O."/>
            <person name="Ravin N."/>
        </authorList>
    </citation>
    <scope>NUCLEOTIDE SEQUENCE [LARGE SCALE GENOMIC DNA]</scope>
    <source>
        <strain evidence="8 9">OL</strain>
    </source>
</reference>
<feature type="transmembrane region" description="Helical" evidence="6">
    <location>
        <begin position="138"/>
        <end position="156"/>
    </location>
</feature>
<keyword evidence="3 6" id="KW-0812">Transmembrane</keyword>
<feature type="transmembrane region" description="Helical" evidence="6">
    <location>
        <begin position="268"/>
        <end position="286"/>
    </location>
</feature>
<keyword evidence="4 6" id="KW-1133">Transmembrane helix</keyword>
<accession>A0A1Q8QTJ6</accession>
<dbReference type="InterPro" id="IPR005829">
    <property type="entry name" value="Sugar_transporter_CS"/>
</dbReference>
<feature type="transmembrane region" description="Helical" evidence="6">
    <location>
        <begin position="238"/>
        <end position="256"/>
    </location>
</feature>
<dbReference type="EMBL" id="MLBF01000023">
    <property type="protein sequence ID" value="OLN30657.1"/>
    <property type="molecule type" value="Genomic_DNA"/>
</dbReference>
<evidence type="ECO:0000256" key="4">
    <source>
        <dbReference type="ARBA" id="ARBA00022989"/>
    </source>
</evidence>
<evidence type="ECO:0000313" key="9">
    <source>
        <dbReference type="Proteomes" id="UP000186102"/>
    </source>
</evidence>
<sequence length="384" mass="41563">MFNVMLFGIVSLLTDISSEMVYPLLPIFLSTALGASPAIIGIIEGIAESLASLLKVFSGYLADKTQKKKELTITGYSGSLLGKLILVLAGSWGGVLFSRIIDRFGKGIRTAPRDALIADSTQKSTRGHAFGLHRAMDTMGAVIGVIIAYILIRGNITDFKRIFWFSTIPALLGIIALLFVKRPSRDKSVKKEFSFAWSKLDTKLKQFLVLAFIFALGNSSNQFLLLRASKLGLSTPNVLLLYLAFNISYALVSLPAGKLSDLIGRKRVLVTGYFIYAAVYFGFARVTHTSSLWLLFIVYGLYSAFTDGVEKALLSDIAPSALRGTVIGMHAALVGVALLPASFIAGILWDKFGAQAPFYFGAGMGLLAVIGLLFIFKDKKTGSK</sequence>
<keyword evidence="2" id="KW-0813">Transport</keyword>
<dbReference type="InterPro" id="IPR036259">
    <property type="entry name" value="MFS_trans_sf"/>
</dbReference>
<feature type="transmembrane region" description="Helical" evidence="6">
    <location>
        <begin position="292"/>
        <end position="314"/>
    </location>
</feature>
<dbReference type="CDD" id="cd17370">
    <property type="entry name" value="MFS_MJ1317_like"/>
    <property type="match status" value="1"/>
</dbReference>
<evidence type="ECO:0000313" key="8">
    <source>
        <dbReference type="EMBL" id="OLN30657.1"/>
    </source>
</evidence>
<dbReference type="PROSITE" id="PS50850">
    <property type="entry name" value="MFS"/>
    <property type="match status" value="1"/>
</dbReference>
<feature type="domain" description="Major facilitator superfamily (MFS) profile" evidence="7">
    <location>
        <begin position="3"/>
        <end position="380"/>
    </location>
</feature>
<dbReference type="GO" id="GO:0022857">
    <property type="term" value="F:transmembrane transporter activity"/>
    <property type="evidence" value="ECO:0007669"/>
    <property type="project" value="InterPro"/>
</dbReference>
<dbReference type="PROSITE" id="PS00216">
    <property type="entry name" value="SUGAR_TRANSPORT_1"/>
    <property type="match status" value="1"/>
</dbReference>
<dbReference type="GO" id="GO:0005886">
    <property type="term" value="C:plasma membrane"/>
    <property type="evidence" value="ECO:0007669"/>
    <property type="project" value="UniProtKB-SubCell"/>
</dbReference>
<feature type="transmembrane region" description="Helical" evidence="6">
    <location>
        <begin position="162"/>
        <end position="180"/>
    </location>
</feature>
<keyword evidence="5 6" id="KW-0472">Membrane</keyword>
<dbReference type="RefSeq" id="WP_075365534.1">
    <property type="nucleotide sequence ID" value="NZ_MLBF01000023.1"/>
</dbReference>
<feature type="transmembrane region" description="Helical" evidence="6">
    <location>
        <begin position="326"/>
        <end position="349"/>
    </location>
</feature>
<dbReference type="InterPro" id="IPR011701">
    <property type="entry name" value="MFS"/>
</dbReference>
<evidence type="ECO:0000256" key="6">
    <source>
        <dbReference type="SAM" id="Phobius"/>
    </source>
</evidence>
<keyword evidence="9" id="KW-1185">Reference proteome</keyword>
<dbReference type="PANTHER" id="PTHR23518:SF2">
    <property type="entry name" value="MAJOR FACILITATOR SUPERFAMILY TRANSPORTER"/>
    <property type="match status" value="1"/>
</dbReference>
<dbReference type="STRING" id="1888891.DSOL_2999"/>
<dbReference type="SUPFAM" id="SSF103473">
    <property type="entry name" value="MFS general substrate transporter"/>
    <property type="match status" value="1"/>
</dbReference>
<name>A0A1Q8QTJ6_9FIRM</name>
<dbReference type="Pfam" id="PF07690">
    <property type="entry name" value="MFS_1"/>
    <property type="match status" value="1"/>
</dbReference>
<evidence type="ECO:0000256" key="2">
    <source>
        <dbReference type="ARBA" id="ARBA00022448"/>
    </source>
</evidence>
<gene>
    <name evidence="8" type="ORF">DSOL_2999</name>
</gene>
<feature type="transmembrane region" description="Helical" evidence="6">
    <location>
        <begin position="21"/>
        <end position="43"/>
    </location>
</feature>
<evidence type="ECO:0000256" key="5">
    <source>
        <dbReference type="ARBA" id="ARBA00023136"/>
    </source>
</evidence>
<feature type="transmembrane region" description="Helical" evidence="6">
    <location>
        <begin position="355"/>
        <end position="376"/>
    </location>
</feature>
<dbReference type="Gene3D" id="1.20.1250.20">
    <property type="entry name" value="MFS general substrate transporter like domains"/>
    <property type="match status" value="2"/>
</dbReference>
<evidence type="ECO:0000256" key="1">
    <source>
        <dbReference type="ARBA" id="ARBA00004651"/>
    </source>
</evidence>
<protein>
    <recommendedName>
        <fullName evidence="7">Major facilitator superfamily (MFS) profile domain-containing protein</fullName>
    </recommendedName>
</protein>
<dbReference type="Proteomes" id="UP000186102">
    <property type="component" value="Unassembled WGS sequence"/>
</dbReference>
<dbReference type="OrthoDB" id="9803985at2"/>